<name>A0ACC2L3R8_PERAE</name>
<accession>A0ACC2L3R8</accession>
<organism evidence="1 2">
    <name type="scientific">Persea americana</name>
    <name type="common">Avocado</name>
    <dbReference type="NCBI Taxonomy" id="3435"/>
    <lineage>
        <taxon>Eukaryota</taxon>
        <taxon>Viridiplantae</taxon>
        <taxon>Streptophyta</taxon>
        <taxon>Embryophyta</taxon>
        <taxon>Tracheophyta</taxon>
        <taxon>Spermatophyta</taxon>
        <taxon>Magnoliopsida</taxon>
        <taxon>Magnoliidae</taxon>
        <taxon>Laurales</taxon>
        <taxon>Lauraceae</taxon>
        <taxon>Persea</taxon>
    </lineage>
</organism>
<keyword evidence="2" id="KW-1185">Reference proteome</keyword>
<reference evidence="1 2" key="1">
    <citation type="journal article" date="2022" name="Hortic Res">
        <title>A haplotype resolved chromosomal level avocado genome allows analysis of novel avocado genes.</title>
        <authorList>
            <person name="Nath O."/>
            <person name="Fletcher S.J."/>
            <person name="Hayward A."/>
            <person name="Shaw L.M."/>
            <person name="Masouleh A.K."/>
            <person name="Furtado A."/>
            <person name="Henry R.J."/>
            <person name="Mitter N."/>
        </authorList>
    </citation>
    <scope>NUCLEOTIDE SEQUENCE [LARGE SCALE GENOMIC DNA]</scope>
    <source>
        <strain evidence="2">cv. Hass</strain>
    </source>
</reference>
<sequence>MPLNGFQKGCVVHTRALHLADMQLSGPRRDVHSAVVSFLSSTRAYDQVGFPNLELQVHNSWLFSPFHRLYVHFVERILGKLIGDESFAIPFWNWDAPKGMIMPPNIHGPIIVSLRQASQCSPTSLPRLSISTTTASIPPPPIVNKL</sequence>
<evidence type="ECO:0000313" key="2">
    <source>
        <dbReference type="Proteomes" id="UP001234297"/>
    </source>
</evidence>
<gene>
    <name evidence="1" type="ORF">MRB53_021123</name>
</gene>
<evidence type="ECO:0000313" key="1">
    <source>
        <dbReference type="EMBL" id="KAJ8627816.1"/>
    </source>
</evidence>
<protein>
    <submittedName>
        <fullName evidence="1">Uncharacterized protein</fullName>
    </submittedName>
</protein>
<dbReference type="EMBL" id="CM056814">
    <property type="protein sequence ID" value="KAJ8627816.1"/>
    <property type="molecule type" value="Genomic_DNA"/>
</dbReference>
<proteinExistence type="predicted"/>
<dbReference type="Proteomes" id="UP001234297">
    <property type="component" value="Chromosome 6"/>
</dbReference>
<comment type="caution">
    <text evidence="1">The sequence shown here is derived from an EMBL/GenBank/DDBJ whole genome shotgun (WGS) entry which is preliminary data.</text>
</comment>